<accession>A0A1H1P6E9</accession>
<protein>
    <submittedName>
        <fullName evidence="2">NADPH-dependent ferric siderophore reductase, contains FAD-binding and SIP domains</fullName>
    </submittedName>
</protein>
<dbReference type="CDD" id="cd06193">
    <property type="entry name" value="siderophore_interacting"/>
    <property type="match status" value="1"/>
</dbReference>
<dbReference type="Gene3D" id="2.40.30.10">
    <property type="entry name" value="Translation factors"/>
    <property type="match status" value="1"/>
</dbReference>
<evidence type="ECO:0000313" key="3">
    <source>
        <dbReference type="Proteomes" id="UP000198983"/>
    </source>
</evidence>
<dbReference type="STRING" id="117157.SAMN04489717_1489"/>
<dbReference type="Gene3D" id="3.40.50.80">
    <property type="entry name" value="Nucleotide-binding domain of ferredoxin-NADP reductase (FNR) module"/>
    <property type="match status" value="1"/>
</dbReference>
<dbReference type="InterPro" id="IPR039374">
    <property type="entry name" value="SIP_fam"/>
</dbReference>
<evidence type="ECO:0000259" key="1">
    <source>
        <dbReference type="PROSITE" id="PS51384"/>
    </source>
</evidence>
<dbReference type="EMBL" id="LT629732">
    <property type="protein sequence ID" value="SDS06219.1"/>
    <property type="molecule type" value="Genomic_DNA"/>
</dbReference>
<dbReference type="InterPro" id="IPR017938">
    <property type="entry name" value="Riboflavin_synthase-like_b-brl"/>
</dbReference>
<gene>
    <name evidence="2" type="ORF">SAMN04489717_1489</name>
</gene>
<name>A0A1H1P6E9_9ACTN</name>
<keyword evidence="3" id="KW-1185">Reference proteome</keyword>
<evidence type="ECO:0000313" key="2">
    <source>
        <dbReference type="EMBL" id="SDS06219.1"/>
    </source>
</evidence>
<dbReference type="Pfam" id="PF04954">
    <property type="entry name" value="SIP"/>
    <property type="match status" value="1"/>
</dbReference>
<dbReference type="SUPFAM" id="SSF63380">
    <property type="entry name" value="Riboflavin synthase domain-like"/>
    <property type="match status" value="1"/>
</dbReference>
<dbReference type="Pfam" id="PF08021">
    <property type="entry name" value="FAD_binding_9"/>
    <property type="match status" value="1"/>
</dbReference>
<organism evidence="2 3">
    <name type="scientific">Actinopolymorpha singaporensis</name>
    <dbReference type="NCBI Taxonomy" id="117157"/>
    <lineage>
        <taxon>Bacteria</taxon>
        <taxon>Bacillati</taxon>
        <taxon>Actinomycetota</taxon>
        <taxon>Actinomycetes</taxon>
        <taxon>Propionibacteriales</taxon>
        <taxon>Actinopolymorphaceae</taxon>
        <taxon>Actinopolymorpha</taxon>
    </lineage>
</organism>
<dbReference type="GO" id="GO:0016491">
    <property type="term" value="F:oxidoreductase activity"/>
    <property type="evidence" value="ECO:0007669"/>
    <property type="project" value="InterPro"/>
</dbReference>
<dbReference type="OrthoDB" id="9814826at2"/>
<dbReference type="InterPro" id="IPR007037">
    <property type="entry name" value="SIP_rossman_dom"/>
</dbReference>
<dbReference type="RefSeq" id="WP_092651818.1">
    <property type="nucleotide sequence ID" value="NZ_LT629732.1"/>
</dbReference>
<reference evidence="2 3" key="1">
    <citation type="submission" date="2016-10" db="EMBL/GenBank/DDBJ databases">
        <authorList>
            <person name="de Groot N.N."/>
        </authorList>
    </citation>
    <scope>NUCLEOTIDE SEQUENCE [LARGE SCALE GENOMIC DNA]</scope>
    <source>
        <strain evidence="2 3">DSM 22024</strain>
    </source>
</reference>
<sequence>MTTTTGRTLPVILSEVEAVGVERLSPSFVRVELAGPELADFGVQGELYDQRIKLIFPGPSGVLPSLAGEESWYSAWLSLPDAERGHMRTYTVRDVRGAGRDARVVVDFVLHGESGPGSCWAAKARVHDRLLLVGPRRGVHFGGIEFDPCGLREVLLVADETAVPAACSILSALDALHADVCGAAFLEVPESGDVLDIPAPAGIDVVWLPRDGAAHGRRQVAAVRRHLGLAPTRELVDDRQVLPDLWETPTYSSSGEPIDAPTADRTADPTTGAGKWGGLYAWIAGESKVVTTLRRCLVKEAGLDRRQVAFMGYWRHGVAMRG</sequence>
<dbReference type="InterPro" id="IPR017927">
    <property type="entry name" value="FAD-bd_FR_type"/>
</dbReference>
<dbReference type="AlphaFoldDB" id="A0A1H1P6E9"/>
<dbReference type="InterPro" id="IPR039261">
    <property type="entry name" value="FNR_nucleotide-bd"/>
</dbReference>
<proteinExistence type="predicted"/>
<dbReference type="InterPro" id="IPR013113">
    <property type="entry name" value="SIP_FAD-bd"/>
</dbReference>
<dbReference type="PROSITE" id="PS51384">
    <property type="entry name" value="FAD_FR"/>
    <property type="match status" value="1"/>
</dbReference>
<feature type="domain" description="FAD-binding FR-type" evidence="1">
    <location>
        <begin position="6"/>
        <end position="142"/>
    </location>
</feature>
<dbReference type="Proteomes" id="UP000198983">
    <property type="component" value="Chromosome I"/>
</dbReference>
<dbReference type="PANTHER" id="PTHR30157:SF0">
    <property type="entry name" value="NADPH-DEPENDENT FERRIC-CHELATE REDUCTASE"/>
    <property type="match status" value="1"/>
</dbReference>
<dbReference type="PANTHER" id="PTHR30157">
    <property type="entry name" value="FERRIC REDUCTASE, NADPH-DEPENDENT"/>
    <property type="match status" value="1"/>
</dbReference>